<proteinExistence type="inferred from homology"/>
<evidence type="ECO:0000256" key="3">
    <source>
        <dbReference type="ARBA" id="ARBA00011048"/>
    </source>
</evidence>
<dbReference type="CDD" id="cd04734">
    <property type="entry name" value="OYE_like_3_FMN"/>
    <property type="match status" value="1"/>
</dbReference>
<dbReference type="SUPFAM" id="SSF51971">
    <property type="entry name" value="Nucleotide-binding domain"/>
    <property type="match status" value="1"/>
</dbReference>
<name>A0ABM8P7F2_9BURK</name>
<dbReference type="PANTHER" id="PTHR42917:SF2">
    <property type="entry name" value="2,4-DIENOYL-COA REDUCTASE [(2E)-ENOYL-COA-PRODUCING]"/>
    <property type="match status" value="1"/>
</dbReference>
<dbReference type="Gene3D" id="3.50.50.60">
    <property type="entry name" value="FAD/NAD(P)-binding domain"/>
    <property type="match status" value="1"/>
</dbReference>
<dbReference type="SUPFAM" id="SSF51395">
    <property type="entry name" value="FMN-linked oxidoreductases"/>
    <property type="match status" value="1"/>
</dbReference>
<accession>A0ABM8P7F2</accession>
<dbReference type="InterPro" id="IPR036188">
    <property type="entry name" value="FAD/NAD-bd_sf"/>
</dbReference>
<sequence>MNATLFPRLFSPLQIRGVTLKNRIMSTGHDTTMPTDGHVNDALIAYHEARARGGAGLIVMQVAGVHETARYTSHLLMATDDGCIPGYRRLADAVHAHGCTLFSQLFHPGRELMESADGLLAVAYAPSSVPNERFRVMPRELSHAMIDEIVRGYGQAARRMCEAGLDGVEFVASHGYLPSQFLNPRVNQRTDAYGGTLENRLRFLREVLEEIRRQTSEDFVIGMRISAGERDASGLTAEDALEACTQLQAQLDYVNIIAGNSASLGGAMHIVPPMAFANAYVATDSRGFKERLSIPVFVGGRINQPHEAEAVIANAQADVCGMTRALICDPQMPVKAQAGKTDDIRACIGCNQACIGHFHRGYPISCIQHPETGRELTYAEMKPAARPRKVVVVGGGPAGMKAAATAAKRGHDVTLYEAGSQLGGQALLAQLLPRRSEFGGIATNLARELELSGARVVKNTRVDAALIRDLRPDVVILATGAAPYVPAFESDGGVQVVNAWQVLRGEAKVGARALVVDWRSDWVGPGVAELLARAGTAVQLAVNGTHAGETLPLYVRDDIAAELHRRQIPVTPYARLYGCDGDTVFMQHSTSEEPIVFEGVDTLVLCYGHKSESELEAALRPLANGREDAALAELITIGDCMAPRTAEEAVYEGLKAGWHI</sequence>
<dbReference type="EMBL" id="CAJHCQ010000024">
    <property type="protein sequence ID" value="CAD6558196.1"/>
    <property type="molecule type" value="Genomic_DNA"/>
</dbReference>
<reference evidence="12 13" key="1">
    <citation type="submission" date="2020-10" db="EMBL/GenBank/DDBJ databases">
        <authorList>
            <person name="Peeters C."/>
        </authorList>
    </citation>
    <scope>NUCLEOTIDE SEQUENCE [LARGE SCALE GENOMIC DNA]</scope>
    <source>
        <strain evidence="12 13">LMG 27952</strain>
    </source>
</reference>
<evidence type="ECO:0000256" key="7">
    <source>
        <dbReference type="ARBA" id="ARBA00023002"/>
    </source>
</evidence>
<feature type="domain" description="FAD/NAD(P)-binding" evidence="11">
    <location>
        <begin position="389"/>
        <end position="622"/>
    </location>
</feature>
<dbReference type="InterPro" id="IPR023753">
    <property type="entry name" value="FAD/NAD-binding_dom"/>
</dbReference>
<evidence type="ECO:0000256" key="9">
    <source>
        <dbReference type="ARBA" id="ARBA00023014"/>
    </source>
</evidence>
<dbReference type="Pfam" id="PF07992">
    <property type="entry name" value="Pyr_redox_2"/>
    <property type="match status" value="1"/>
</dbReference>
<comment type="caution">
    <text evidence="12">The sequence shown here is derived from an EMBL/GenBank/DDBJ whole genome shotgun (WGS) entry which is preliminary data.</text>
</comment>
<comment type="cofactor">
    <cofactor evidence="1">
        <name>FMN</name>
        <dbReference type="ChEBI" id="CHEBI:58210"/>
    </cofactor>
</comment>
<dbReference type="InterPro" id="IPR001155">
    <property type="entry name" value="OxRdtase_FMN_N"/>
</dbReference>
<dbReference type="Proteomes" id="UP000656319">
    <property type="component" value="Unassembled WGS sequence"/>
</dbReference>
<evidence type="ECO:0000256" key="2">
    <source>
        <dbReference type="ARBA" id="ARBA00001966"/>
    </source>
</evidence>
<keyword evidence="5" id="KW-0288">FMN</keyword>
<gene>
    <name evidence="12" type="ORF">LMG27952_06576</name>
</gene>
<keyword evidence="7 12" id="KW-0560">Oxidoreductase</keyword>
<dbReference type="SUPFAM" id="SSF51905">
    <property type="entry name" value="FAD/NAD(P)-binding domain"/>
    <property type="match status" value="1"/>
</dbReference>
<feature type="domain" description="NADH:flavin oxidoreductase/NADH oxidase N-terminal" evidence="10">
    <location>
        <begin position="9"/>
        <end position="342"/>
    </location>
</feature>
<evidence type="ECO:0000256" key="1">
    <source>
        <dbReference type="ARBA" id="ARBA00001917"/>
    </source>
</evidence>
<dbReference type="RefSeq" id="WP_201700035.1">
    <property type="nucleotide sequence ID" value="NZ_CAJHCQ010000024.1"/>
</dbReference>
<dbReference type="Gene3D" id="3.40.50.720">
    <property type="entry name" value="NAD(P)-binding Rossmann-like Domain"/>
    <property type="match status" value="1"/>
</dbReference>
<evidence type="ECO:0000313" key="13">
    <source>
        <dbReference type="Proteomes" id="UP000656319"/>
    </source>
</evidence>
<keyword evidence="4" id="KW-0285">Flavoprotein</keyword>
<protein>
    <submittedName>
        <fullName evidence="12">Metal reductase</fullName>
        <ecNumber evidence="12">1.16.1.-</ecNumber>
    </submittedName>
</protein>
<evidence type="ECO:0000259" key="10">
    <source>
        <dbReference type="Pfam" id="PF00724"/>
    </source>
</evidence>
<dbReference type="Pfam" id="PF00724">
    <property type="entry name" value="Oxidored_FMN"/>
    <property type="match status" value="1"/>
</dbReference>
<dbReference type="Gene3D" id="3.20.20.70">
    <property type="entry name" value="Aldolase class I"/>
    <property type="match status" value="1"/>
</dbReference>
<keyword evidence="6" id="KW-0479">Metal-binding</keyword>
<dbReference type="InterPro" id="IPR013785">
    <property type="entry name" value="Aldolase_TIM"/>
</dbReference>
<dbReference type="PRINTS" id="PR00368">
    <property type="entry name" value="FADPNR"/>
</dbReference>
<dbReference type="EC" id="1.16.1.-" evidence="12"/>
<evidence type="ECO:0000256" key="8">
    <source>
        <dbReference type="ARBA" id="ARBA00023004"/>
    </source>
</evidence>
<evidence type="ECO:0000256" key="4">
    <source>
        <dbReference type="ARBA" id="ARBA00022630"/>
    </source>
</evidence>
<evidence type="ECO:0000256" key="6">
    <source>
        <dbReference type="ARBA" id="ARBA00022723"/>
    </source>
</evidence>
<evidence type="ECO:0000313" key="12">
    <source>
        <dbReference type="EMBL" id="CAD6558196.1"/>
    </source>
</evidence>
<keyword evidence="13" id="KW-1185">Reference proteome</keyword>
<dbReference type="GO" id="GO:0016491">
    <property type="term" value="F:oxidoreductase activity"/>
    <property type="evidence" value="ECO:0007669"/>
    <property type="project" value="UniProtKB-KW"/>
</dbReference>
<keyword evidence="8" id="KW-0408">Iron</keyword>
<evidence type="ECO:0000259" key="11">
    <source>
        <dbReference type="Pfam" id="PF07992"/>
    </source>
</evidence>
<organism evidence="12 13">
    <name type="scientific">Paraburkholderia hiiakae</name>
    <dbReference type="NCBI Taxonomy" id="1081782"/>
    <lineage>
        <taxon>Bacteria</taxon>
        <taxon>Pseudomonadati</taxon>
        <taxon>Pseudomonadota</taxon>
        <taxon>Betaproteobacteria</taxon>
        <taxon>Burkholderiales</taxon>
        <taxon>Burkholderiaceae</taxon>
        <taxon>Paraburkholderia</taxon>
    </lineage>
</organism>
<comment type="cofactor">
    <cofactor evidence="2">
        <name>[4Fe-4S] cluster</name>
        <dbReference type="ChEBI" id="CHEBI:49883"/>
    </cofactor>
</comment>
<keyword evidence="9" id="KW-0411">Iron-sulfur</keyword>
<dbReference type="PANTHER" id="PTHR42917">
    <property type="entry name" value="2,4-DIENOYL-COA REDUCTASE"/>
    <property type="match status" value="1"/>
</dbReference>
<dbReference type="PRINTS" id="PR00411">
    <property type="entry name" value="PNDRDTASEI"/>
</dbReference>
<comment type="similarity">
    <text evidence="3">In the N-terminal section; belongs to the NADH:flavin oxidoreductase/NADH oxidase family.</text>
</comment>
<evidence type="ECO:0000256" key="5">
    <source>
        <dbReference type="ARBA" id="ARBA00022643"/>
    </source>
</evidence>
<dbReference type="InterPro" id="IPR051793">
    <property type="entry name" value="NADH:flavin_oxidoreductase"/>
</dbReference>